<dbReference type="AlphaFoldDB" id="A0A7T4PQ38"/>
<evidence type="ECO:0000313" key="2">
    <source>
        <dbReference type="EMBL" id="QQC94251.1"/>
    </source>
</evidence>
<proteinExistence type="predicted"/>
<evidence type="ECO:0000256" key="1">
    <source>
        <dbReference type="SAM" id="MobiDB-lite"/>
    </source>
</evidence>
<dbReference type="EMBL" id="CP065959">
    <property type="protein sequence ID" value="QQC94251.1"/>
    <property type="molecule type" value="Genomic_DNA"/>
</dbReference>
<feature type="region of interest" description="Disordered" evidence="1">
    <location>
        <begin position="35"/>
        <end position="57"/>
    </location>
</feature>
<dbReference type="Pfam" id="PF19730">
    <property type="entry name" value="DUF6221"/>
    <property type="match status" value="1"/>
</dbReference>
<evidence type="ECO:0000313" key="3">
    <source>
        <dbReference type="Proteomes" id="UP000596130"/>
    </source>
</evidence>
<sequence>MTGCSERTYETDPARVPREVEAKRRILARHARDSWPRHALRDLASPYTNHPDSPIAA</sequence>
<reference evidence="2 3" key="1">
    <citation type="submission" date="2020-12" db="EMBL/GenBank/DDBJ databases">
        <title>Identification and biosynthesis of polyene macrolides produced by Streptomyces alfalfae Men-myco-93-63.</title>
        <authorList>
            <person name="Liu D."/>
            <person name="Li Y."/>
            <person name="Liu L."/>
            <person name="Han X."/>
            <person name="Shen F."/>
        </authorList>
    </citation>
    <scope>NUCLEOTIDE SEQUENCE [LARGE SCALE GENOMIC DNA]</scope>
    <source>
        <strain evidence="2 3">Men-myco-93-63</strain>
    </source>
</reference>
<gene>
    <name evidence="2" type="ORF">I8755_01760</name>
</gene>
<organism evidence="2 3">
    <name type="scientific">Streptomyces alfalfae</name>
    <dbReference type="NCBI Taxonomy" id="1642299"/>
    <lineage>
        <taxon>Bacteria</taxon>
        <taxon>Bacillati</taxon>
        <taxon>Actinomycetota</taxon>
        <taxon>Actinomycetes</taxon>
        <taxon>Kitasatosporales</taxon>
        <taxon>Streptomycetaceae</taxon>
        <taxon>Streptomyces</taxon>
    </lineage>
</organism>
<name>A0A7T4PQ38_9ACTN</name>
<accession>A0A7T4PQ38</accession>
<protein>
    <submittedName>
        <fullName evidence="2">Uncharacterized protein</fullName>
    </submittedName>
</protein>
<dbReference type="InterPro" id="IPR046193">
    <property type="entry name" value="DUF6221"/>
</dbReference>
<dbReference type="RefSeq" id="WP_198505331.1">
    <property type="nucleotide sequence ID" value="NZ_CP065959.1"/>
</dbReference>
<dbReference type="Proteomes" id="UP000596130">
    <property type="component" value="Chromosome"/>
</dbReference>